<dbReference type="RefSeq" id="WP_089036518.1">
    <property type="nucleotide sequence ID" value="NZ_CP022278.1"/>
</dbReference>
<dbReference type="OrthoDB" id="9805830at2"/>
<dbReference type="Pfam" id="PF09957">
    <property type="entry name" value="VapB_antitoxin"/>
    <property type="match status" value="1"/>
</dbReference>
<dbReference type="KEGG" id="nei:BG910_08795"/>
<sequence length="68" mass="7819">MRTNIVINEELMNEALSLSGLPSKREAVEAGLRLLVQQMRQQQLRKLRGALVWEADLKEMRENSHADC</sequence>
<dbReference type="Proteomes" id="UP000198238">
    <property type="component" value="Chromosome"/>
</dbReference>
<accession>A0A220S3B9</accession>
<evidence type="ECO:0000313" key="2">
    <source>
        <dbReference type="Proteomes" id="UP000198238"/>
    </source>
</evidence>
<dbReference type="InterPro" id="IPR019239">
    <property type="entry name" value="VapB_antitoxin"/>
</dbReference>
<gene>
    <name evidence="1" type="ORF">BG910_08795</name>
</gene>
<organism evidence="1 2">
    <name type="scientific">Neisseria chenwenguii</name>
    <dbReference type="NCBI Taxonomy" id="1853278"/>
    <lineage>
        <taxon>Bacteria</taxon>
        <taxon>Pseudomonadati</taxon>
        <taxon>Pseudomonadota</taxon>
        <taxon>Betaproteobacteria</taxon>
        <taxon>Neisseriales</taxon>
        <taxon>Neisseriaceae</taxon>
        <taxon>Neisseria</taxon>
    </lineage>
</organism>
<evidence type="ECO:0000313" key="1">
    <source>
        <dbReference type="EMBL" id="ASK27823.1"/>
    </source>
</evidence>
<name>A0A220S3B9_9NEIS</name>
<reference evidence="1 2" key="1">
    <citation type="submission" date="2017-06" db="EMBL/GenBank/DDBJ databases">
        <title>Neisseria chenwenguii sp. nov., isolated from the intestinal contents of Tibetan Plateau Pika in Yushu, Qinghai Province, China.</title>
        <authorList>
            <person name="Zhang G."/>
        </authorList>
    </citation>
    <scope>NUCLEOTIDE SEQUENCE [LARGE SCALE GENOMIC DNA]</scope>
    <source>
        <strain evidence="1 2">10023</strain>
    </source>
</reference>
<keyword evidence="2" id="KW-1185">Reference proteome</keyword>
<dbReference type="EMBL" id="CP022278">
    <property type="protein sequence ID" value="ASK27823.1"/>
    <property type="molecule type" value="Genomic_DNA"/>
</dbReference>
<protein>
    <submittedName>
        <fullName evidence="1">DUF2191 domain-containing protein</fullName>
    </submittedName>
</protein>
<dbReference type="AlphaFoldDB" id="A0A220S3B9"/>
<proteinExistence type="predicted"/>